<dbReference type="EMBL" id="WWCM01000005">
    <property type="protein sequence ID" value="MYM39430.1"/>
    <property type="molecule type" value="Genomic_DNA"/>
</dbReference>
<dbReference type="Proteomes" id="UP000478090">
    <property type="component" value="Unassembled WGS sequence"/>
</dbReference>
<organism evidence="1 2">
    <name type="scientific">Duganella qianjiadongensis</name>
    <dbReference type="NCBI Taxonomy" id="2692176"/>
    <lineage>
        <taxon>Bacteria</taxon>
        <taxon>Pseudomonadati</taxon>
        <taxon>Pseudomonadota</taxon>
        <taxon>Betaproteobacteria</taxon>
        <taxon>Burkholderiales</taxon>
        <taxon>Oxalobacteraceae</taxon>
        <taxon>Telluria group</taxon>
        <taxon>Duganella</taxon>
    </lineage>
</organism>
<keyword evidence="2" id="KW-1185">Reference proteome</keyword>
<protein>
    <submittedName>
        <fullName evidence="1">Uncharacterized protein</fullName>
    </submittedName>
</protein>
<evidence type="ECO:0000313" key="1">
    <source>
        <dbReference type="EMBL" id="MYM39430.1"/>
    </source>
</evidence>
<proteinExistence type="predicted"/>
<sequence>MDRYRPKADIAILAMRNGKFPREWLKLTYYRPKLILDGLRRIERSGLLDKLPYKTAALRTNKLKPYLEGRQAALFCHGMSARIGQEVSFALFESSDYDIVAKFETGDVTSMVPVQLKELPPSNINPNVQLQDILDKLEERLKDSKDLVVAIHINRDLNELCPAKLRLPKALGEIWLYGAKDHTQQAWYLIGDLLKDPNLVSEFGYPSSRIYSANWKQNVLGRRLGNIALSFGPLSMYRKEKKTG</sequence>
<dbReference type="RefSeq" id="WP_161038817.1">
    <property type="nucleotide sequence ID" value="NZ_WWCM01000005.1"/>
</dbReference>
<comment type="caution">
    <text evidence="1">The sequence shown here is derived from an EMBL/GenBank/DDBJ whole genome shotgun (WGS) entry which is preliminary data.</text>
</comment>
<reference evidence="1 2" key="1">
    <citation type="submission" date="2019-12" db="EMBL/GenBank/DDBJ databases">
        <title>Novel species isolated from a subtropical stream in China.</title>
        <authorList>
            <person name="Lu H."/>
        </authorList>
    </citation>
    <scope>NUCLEOTIDE SEQUENCE [LARGE SCALE GENOMIC DNA]</scope>
    <source>
        <strain evidence="1 2">CY13W</strain>
    </source>
</reference>
<evidence type="ECO:0000313" key="2">
    <source>
        <dbReference type="Proteomes" id="UP000478090"/>
    </source>
</evidence>
<gene>
    <name evidence="1" type="ORF">GTP27_08810</name>
</gene>
<name>A0ABW9VLD0_9BURK</name>
<accession>A0ABW9VLD0</accession>